<feature type="domain" description="Gcp-like" evidence="1">
    <location>
        <begin position="28"/>
        <end position="140"/>
    </location>
</feature>
<proteinExistence type="predicted"/>
<dbReference type="PANTHER" id="PTHR11735:SF11">
    <property type="entry name" value="TRNA THREONYLCARBAMOYLADENOSINE BIOSYNTHESIS PROTEIN TSAB"/>
    <property type="match status" value="1"/>
</dbReference>
<dbReference type="InterPro" id="IPR022496">
    <property type="entry name" value="T6A_TsaB"/>
</dbReference>
<accession>A0ABW3BZN0</accession>
<gene>
    <name evidence="2" type="primary">tsaB</name>
    <name evidence="2" type="ORF">ACFQ00_00820</name>
</gene>
<dbReference type="Gene3D" id="3.30.420.40">
    <property type="match status" value="2"/>
</dbReference>
<dbReference type="EMBL" id="JBHTIK010000001">
    <property type="protein sequence ID" value="MFD0846856.1"/>
    <property type="molecule type" value="Genomic_DNA"/>
</dbReference>
<dbReference type="Pfam" id="PF00814">
    <property type="entry name" value="TsaD"/>
    <property type="match status" value="1"/>
</dbReference>
<dbReference type="RefSeq" id="WP_381484817.1">
    <property type="nucleotide sequence ID" value="NZ_JBHTIK010000001.1"/>
</dbReference>
<dbReference type="EC" id="2.3.1.234" evidence="2"/>
<dbReference type="GO" id="GO:0061711">
    <property type="term" value="F:tRNA N(6)-L-threonylcarbamoyladenine synthase activity"/>
    <property type="evidence" value="ECO:0007669"/>
    <property type="project" value="UniProtKB-EC"/>
</dbReference>
<dbReference type="SUPFAM" id="SSF53067">
    <property type="entry name" value="Actin-like ATPase domain"/>
    <property type="match status" value="1"/>
</dbReference>
<dbReference type="InterPro" id="IPR000905">
    <property type="entry name" value="Gcp-like_dom"/>
</dbReference>
<organism evidence="2 3">
    <name type="scientific">Sphingosinicella xenopeptidilytica</name>
    <dbReference type="NCBI Taxonomy" id="364098"/>
    <lineage>
        <taxon>Bacteria</taxon>
        <taxon>Pseudomonadati</taxon>
        <taxon>Pseudomonadota</taxon>
        <taxon>Alphaproteobacteria</taxon>
        <taxon>Sphingomonadales</taxon>
        <taxon>Sphingosinicellaceae</taxon>
        <taxon>Sphingosinicella</taxon>
    </lineage>
</organism>
<protein>
    <submittedName>
        <fullName evidence="2">tRNA (Adenosine(37)-N6)-threonylcarbamoyltransferase complex dimerization subunit type 1 TsaB</fullName>
        <ecNumber evidence="2">2.3.1.234</ecNumber>
    </submittedName>
</protein>
<dbReference type="NCBIfam" id="TIGR03725">
    <property type="entry name" value="T6A_YeaZ"/>
    <property type="match status" value="1"/>
</dbReference>
<comment type="caution">
    <text evidence="2">The sequence shown here is derived from an EMBL/GenBank/DDBJ whole genome shotgun (WGS) entry which is preliminary data.</text>
</comment>
<keyword evidence="3" id="KW-1185">Reference proteome</keyword>
<evidence type="ECO:0000313" key="3">
    <source>
        <dbReference type="Proteomes" id="UP001597124"/>
    </source>
</evidence>
<evidence type="ECO:0000259" key="1">
    <source>
        <dbReference type="Pfam" id="PF00814"/>
    </source>
</evidence>
<dbReference type="Proteomes" id="UP001597124">
    <property type="component" value="Unassembled WGS sequence"/>
</dbReference>
<reference evidence="3" key="1">
    <citation type="journal article" date="2019" name="Int. J. Syst. Evol. Microbiol.">
        <title>The Global Catalogue of Microorganisms (GCM) 10K type strain sequencing project: providing services to taxonomists for standard genome sequencing and annotation.</title>
        <authorList>
            <consortium name="The Broad Institute Genomics Platform"/>
            <consortium name="The Broad Institute Genome Sequencing Center for Infectious Disease"/>
            <person name="Wu L."/>
            <person name="Ma J."/>
        </authorList>
    </citation>
    <scope>NUCLEOTIDE SEQUENCE [LARGE SCALE GENOMIC DNA]</scope>
    <source>
        <strain evidence="3">CCUG 52537</strain>
    </source>
</reference>
<evidence type="ECO:0000313" key="2">
    <source>
        <dbReference type="EMBL" id="MFD0846856.1"/>
    </source>
</evidence>
<sequence length="204" mass="20691">MLLAIETGTAACSVAMIDGTTIVAARHEIIGRGHAERLVPLVEAVLAEAGERPRAIAVDVGPGSFTGLRVGIAAARGFGLVWAVPVYGYSSTVLVAASVLAAHDAAPLTVAMDAGRGEVFVQTFDRELKPAAPAAARPVAAAATAYEGALAGTGAPLLRAAGSTAMIVSETPPDARDVRLLPAELRSLPPTPLYVRAPDAKLPA</sequence>
<name>A0ABW3BZN0_SPHXN</name>
<keyword evidence="2" id="KW-0012">Acyltransferase</keyword>
<keyword evidence="2" id="KW-0808">Transferase</keyword>
<dbReference type="InterPro" id="IPR043129">
    <property type="entry name" value="ATPase_NBD"/>
</dbReference>
<dbReference type="PANTHER" id="PTHR11735">
    <property type="entry name" value="TRNA N6-ADENOSINE THREONYLCARBAMOYLTRANSFERASE"/>
    <property type="match status" value="1"/>
</dbReference>